<name>A0A9N9ECS4_9GLOM</name>
<keyword evidence="2" id="KW-1185">Reference proteome</keyword>
<accession>A0A9N9ECS4</accession>
<reference evidence="1" key="1">
    <citation type="submission" date="2021-06" db="EMBL/GenBank/DDBJ databases">
        <authorList>
            <person name="Kallberg Y."/>
            <person name="Tangrot J."/>
            <person name="Rosling A."/>
        </authorList>
    </citation>
    <scope>NUCLEOTIDE SEQUENCE</scope>
    <source>
        <strain evidence="1">MA453B</strain>
    </source>
</reference>
<sequence>MVNLLSKGITYTPIYSSFWTCCLVFENKYTYSNKFLVLIRSMKMIYQVRQAPLNSHRASSLSLLNSSLFVMSSLTAIDIDEEDFNRFKPLLQHLQRES</sequence>
<evidence type="ECO:0000313" key="1">
    <source>
        <dbReference type="EMBL" id="CAG8668613.1"/>
    </source>
</evidence>
<protein>
    <submittedName>
        <fullName evidence="1">13673_t:CDS:1</fullName>
    </submittedName>
</protein>
<dbReference type="EMBL" id="CAJVPY010006750">
    <property type="protein sequence ID" value="CAG8668613.1"/>
    <property type="molecule type" value="Genomic_DNA"/>
</dbReference>
<comment type="caution">
    <text evidence="1">The sequence shown here is derived from an EMBL/GenBank/DDBJ whole genome shotgun (WGS) entry which is preliminary data.</text>
</comment>
<dbReference type="Proteomes" id="UP000789405">
    <property type="component" value="Unassembled WGS sequence"/>
</dbReference>
<evidence type="ECO:0000313" key="2">
    <source>
        <dbReference type="Proteomes" id="UP000789405"/>
    </source>
</evidence>
<gene>
    <name evidence="1" type="ORF">DERYTH_LOCUS11106</name>
</gene>
<dbReference type="AlphaFoldDB" id="A0A9N9ECS4"/>
<organism evidence="1 2">
    <name type="scientific">Dentiscutata erythropus</name>
    <dbReference type="NCBI Taxonomy" id="1348616"/>
    <lineage>
        <taxon>Eukaryota</taxon>
        <taxon>Fungi</taxon>
        <taxon>Fungi incertae sedis</taxon>
        <taxon>Mucoromycota</taxon>
        <taxon>Glomeromycotina</taxon>
        <taxon>Glomeromycetes</taxon>
        <taxon>Diversisporales</taxon>
        <taxon>Gigasporaceae</taxon>
        <taxon>Dentiscutata</taxon>
    </lineage>
</organism>
<proteinExistence type="predicted"/>